<organism evidence="1 2">
    <name type="scientific">Renibacterium salmoninarum (strain ATCC 33209 / DSM 20767 / JCM 11484 / NBRC 15589 / NCIMB 2235)</name>
    <dbReference type="NCBI Taxonomy" id="288705"/>
    <lineage>
        <taxon>Bacteria</taxon>
        <taxon>Bacillati</taxon>
        <taxon>Actinomycetota</taxon>
        <taxon>Actinomycetes</taxon>
        <taxon>Micrococcales</taxon>
        <taxon>Micrococcaceae</taxon>
        <taxon>Renibacterium</taxon>
    </lineage>
</organism>
<sequence>MDGAAEICAAPSNIGGKITGVPFCSEGTFGL</sequence>
<gene>
    <name evidence="1" type="ordered locus">RSal33209_3216</name>
</gene>
<dbReference type="Proteomes" id="UP000002007">
    <property type="component" value="Chromosome"/>
</dbReference>
<evidence type="ECO:0000313" key="1">
    <source>
        <dbReference type="EMBL" id="ABY24933.1"/>
    </source>
</evidence>
<dbReference type="STRING" id="288705.RSal33209_3216"/>
<dbReference type="AlphaFoldDB" id="A9WUR2"/>
<accession>A9WUR2</accession>
<keyword evidence="2" id="KW-1185">Reference proteome</keyword>
<dbReference type="KEGG" id="rsa:RSal33209_3216"/>
<dbReference type="EMBL" id="CP000910">
    <property type="protein sequence ID" value="ABY24933.1"/>
    <property type="molecule type" value="Genomic_DNA"/>
</dbReference>
<proteinExistence type="predicted"/>
<name>A9WUR2_RENSM</name>
<evidence type="ECO:0000313" key="2">
    <source>
        <dbReference type="Proteomes" id="UP000002007"/>
    </source>
</evidence>
<protein>
    <submittedName>
        <fullName evidence="1">Uncharacterized protein</fullName>
    </submittedName>
</protein>
<reference evidence="2" key="1">
    <citation type="journal article" date="2008" name="J. Bacteriol.">
        <title>Genome sequence of the fish pathogen Renibacterium salmoninarum suggests reductive evolution away from an environmental Arthrobacter ancestor.</title>
        <authorList>
            <person name="Wiens G.D."/>
            <person name="Rockey D.D."/>
            <person name="Wu Z."/>
            <person name="Chang J."/>
            <person name="Levy R."/>
            <person name="Crane S."/>
            <person name="Chen D.S."/>
            <person name="Capri G.R."/>
            <person name="Burnett J.R."/>
            <person name="Sudheesh P.S."/>
            <person name="Schipma M.J."/>
            <person name="Burd H."/>
            <person name="Bhattacharyya A."/>
            <person name="Rhodes L.D."/>
            <person name="Kaul R."/>
            <person name="Strom M.S."/>
        </authorList>
    </citation>
    <scope>NUCLEOTIDE SEQUENCE [LARGE SCALE GENOMIC DNA]</scope>
    <source>
        <strain evidence="2">ATCC 33209 / DSM 20767 / JCM 11484 / NBRC 15589 / NCIMB 2235</strain>
    </source>
</reference>
<dbReference type="HOGENOM" id="CLU_3398112_0_0_11"/>